<dbReference type="EMBL" id="JTDE01010226">
    <property type="protein sequence ID" value="KAF7234343.1"/>
    <property type="molecule type" value="Genomic_DNA"/>
</dbReference>
<dbReference type="OrthoDB" id="6243997at2759"/>
<evidence type="ECO:0000313" key="2">
    <source>
        <dbReference type="Proteomes" id="UP000822476"/>
    </source>
</evidence>
<accession>A0A8S9YGL2</accession>
<dbReference type="Proteomes" id="UP000822476">
    <property type="component" value="Unassembled WGS sequence"/>
</dbReference>
<protein>
    <submittedName>
        <fullName evidence="1">Uncharacterized protein</fullName>
    </submittedName>
</protein>
<gene>
    <name evidence="1" type="ORF">EG68_12158</name>
</gene>
<reference evidence="1" key="1">
    <citation type="submission" date="2019-07" db="EMBL/GenBank/DDBJ databases">
        <title>Annotation for the trematode Paragonimus miyazaki's.</title>
        <authorList>
            <person name="Choi Y.-J."/>
        </authorList>
    </citation>
    <scope>NUCLEOTIDE SEQUENCE</scope>
    <source>
        <strain evidence="1">Japan</strain>
    </source>
</reference>
<sequence length="115" mass="12939">MELQEYKPSSVLRSVPMKNAHLGNNIANAKHKLASRQVIFTDLSEGHISTGEQKREKARPSSRQLNLISEPKLDTERVTTMVEPNLQVNHTFDLRGQVSEFCKLLSDIFGAKCGF</sequence>
<evidence type="ECO:0000313" key="1">
    <source>
        <dbReference type="EMBL" id="KAF7234343.1"/>
    </source>
</evidence>
<name>A0A8S9YGL2_9TREM</name>
<organism evidence="1 2">
    <name type="scientific">Paragonimus skrjabini miyazakii</name>
    <dbReference type="NCBI Taxonomy" id="59628"/>
    <lineage>
        <taxon>Eukaryota</taxon>
        <taxon>Metazoa</taxon>
        <taxon>Spiralia</taxon>
        <taxon>Lophotrochozoa</taxon>
        <taxon>Platyhelminthes</taxon>
        <taxon>Trematoda</taxon>
        <taxon>Digenea</taxon>
        <taxon>Plagiorchiida</taxon>
        <taxon>Troglotremata</taxon>
        <taxon>Troglotrematidae</taxon>
        <taxon>Paragonimus</taxon>
    </lineage>
</organism>
<proteinExistence type="predicted"/>
<dbReference type="AlphaFoldDB" id="A0A8S9YGL2"/>
<comment type="caution">
    <text evidence="1">The sequence shown here is derived from an EMBL/GenBank/DDBJ whole genome shotgun (WGS) entry which is preliminary data.</text>
</comment>
<keyword evidence="2" id="KW-1185">Reference proteome</keyword>